<proteinExistence type="predicted"/>
<sequence>MLEAKALASHHIAAKLMEIPATTETETVLHQDATTKFHRHLESFQVTSSQEVPLSIGLAEAARGDAEAYFQAFQGVVCDLADFMSSPNLRDINRAKIITSINVVNIYLNQMPL</sequence>
<dbReference type="EMBL" id="JASAOG010000096">
    <property type="protein sequence ID" value="KAK0052241.1"/>
    <property type="molecule type" value="Genomic_DNA"/>
</dbReference>
<dbReference type="Proteomes" id="UP001233172">
    <property type="component" value="Unassembled WGS sequence"/>
</dbReference>
<keyword evidence="2" id="KW-1185">Reference proteome</keyword>
<evidence type="ECO:0000313" key="2">
    <source>
        <dbReference type="Proteomes" id="UP001233172"/>
    </source>
</evidence>
<gene>
    <name evidence="1" type="ORF">Bpfe_018324</name>
</gene>
<reference evidence="1" key="2">
    <citation type="submission" date="2023-04" db="EMBL/GenBank/DDBJ databases">
        <authorList>
            <person name="Bu L."/>
            <person name="Lu L."/>
            <person name="Laidemitt M.R."/>
            <person name="Zhang S.M."/>
            <person name="Mutuku M."/>
            <person name="Mkoji G."/>
            <person name="Steinauer M."/>
            <person name="Loker E.S."/>
        </authorList>
    </citation>
    <scope>NUCLEOTIDE SEQUENCE</scope>
    <source>
        <strain evidence="1">KasaAsao</strain>
        <tissue evidence="1">Whole Snail</tissue>
    </source>
</reference>
<comment type="caution">
    <text evidence="1">The sequence shown here is derived from an EMBL/GenBank/DDBJ whole genome shotgun (WGS) entry which is preliminary data.</text>
</comment>
<accession>A0AAD8BD34</accession>
<reference evidence="1" key="1">
    <citation type="journal article" date="2023" name="PLoS Negl. Trop. Dis.">
        <title>A genome sequence for Biomphalaria pfeifferi, the major vector snail for the human-infecting parasite Schistosoma mansoni.</title>
        <authorList>
            <person name="Bu L."/>
            <person name="Lu L."/>
            <person name="Laidemitt M.R."/>
            <person name="Zhang S.M."/>
            <person name="Mutuku M."/>
            <person name="Mkoji G."/>
            <person name="Steinauer M."/>
            <person name="Loker E.S."/>
        </authorList>
    </citation>
    <scope>NUCLEOTIDE SEQUENCE</scope>
    <source>
        <strain evidence="1">KasaAsao</strain>
    </source>
</reference>
<protein>
    <submittedName>
        <fullName evidence="1">Uncharacterized protein</fullName>
    </submittedName>
</protein>
<dbReference type="AlphaFoldDB" id="A0AAD8BD34"/>
<organism evidence="1 2">
    <name type="scientific">Biomphalaria pfeifferi</name>
    <name type="common">Bloodfluke planorb</name>
    <name type="synonym">Freshwater snail</name>
    <dbReference type="NCBI Taxonomy" id="112525"/>
    <lineage>
        <taxon>Eukaryota</taxon>
        <taxon>Metazoa</taxon>
        <taxon>Spiralia</taxon>
        <taxon>Lophotrochozoa</taxon>
        <taxon>Mollusca</taxon>
        <taxon>Gastropoda</taxon>
        <taxon>Heterobranchia</taxon>
        <taxon>Euthyneura</taxon>
        <taxon>Panpulmonata</taxon>
        <taxon>Hygrophila</taxon>
        <taxon>Lymnaeoidea</taxon>
        <taxon>Planorbidae</taxon>
        <taxon>Biomphalaria</taxon>
    </lineage>
</organism>
<evidence type="ECO:0000313" key="1">
    <source>
        <dbReference type="EMBL" id="KAK0052241.1"/>
    </source>
</evidence>
<name>A0AAD8BD34_BIOPF</name>